<name>A0ABV4TYM6_9GAMM</name>
<dbReference type="SUPFAM" id="SSF54523">
    <property type="entry name" value="Pili subunits"/>
    <property type="match status" value="1"/>
</dbReference>
<evidence type="ECO:0000256" key="5">
    <source>
        <dbReference type="ARBA" id="ARBA00022519"/>
    </source>
</evidence>
<dbReference type="RefSeq" id="WP_373656838.1">
    <property type="nucleotide sequence ID" value="NZ_JBGUAW010000010.1"/>
</dbReference>
<comment type="similarity">
    <text evidence="2 9">Belongs to the GSP I family.</text>
</comment>
<comment type="function">
    <text evidence="9">Component of the type II secretion system required for the energy-dependent secretion of extracellular factors such as proteases and toxins from the periplasm.</text>
</comment>
<dbReference type="Proteomes" id="UP001575181">
    <property type="component" value="Unassembled WGS sequence"/>
</dbReference>
<dbReference type="NCBIfam" id="TIGR01707">
    <property type="entry name" value="gspI"/>
    <property type="match status" value="1"/>
</dbReference>
<dbReference type="PANTHER" id="PTHR38779:SF2">
    <property type="entry name" value="TYPE II SECRETION SYSTEM PROTEIN I-RELATED"/>
    <property type="match status" value="1"/>
</dbReference>
<comment type="subcellular location">
    <subcellularLocation>
        <location evidence="1 9">Cell inner membrane</location>
        <topology evidence="1 9">Single-pass membrane protein</topology>
    </subcellularLocation>
</comment>
<keyword evidence="3" id="KW-1003">Cell membrane</keyword>
<dbReference type="InterPro" id="IPR012902">
    <property type="entry name" value="N_methyl_site"/>
</dbReference>
<evidence type="ECO:0000256" key="9">
    <source>
        <dbReference type="RuleBase" id="RU368030"/>
    </source>
</evidence>
<evidence type="ECO:0000256" key="6">
    <source>
        <dbReference type="ARBA" id="ARBA00022692"/>
    </source>
</evidence>
<keyword evidence="8 9" id="KW-0472">Membrane</keyword>
<evidence type="ECO:0000259" key="10">
    <source>
        <dbReference type="Pfam" id="PF02501"/>
    </source>
</evidence>
<comment type="subunit">
    <text evidence="9">Type II secretion is composed of four main components: the outer membrane complex, the inner membrane complex, the cytoplasmic secretion ATPase and the periplasm-spanning pseudopilus.</text>
</comment>
<dbReference type="NCBIfam" id="TIGR02532">
    <property type="entry name" value="IV_pilin_GFxxxE"/>
    <property type="match status" value="1"/>
</dbReference>
<dbReference type="InterPro" id="IPR003413">
    <property type="entry name" value="T2SS_GspI_C"/>
</dbReference>
<feature type="domain" description="Type II secretion system protein GspI C-terminal" evidence="10">
    <location>
        <begin position="46"/>
        <end position="122"/>
    </location>
</feature>
<evidence type="ECO:0000256" key="8">
    <source>
        <dbReference type="ARBA" id="ARBA00023136"/>
    </source>
</evidence>
<evidence type="ECO:0000256" key="2">
    <source>
        <dbReference type="ARBA" id="ARBA00008358"/>
    </source>
</evidence>
<keyword evidence="7 9" id="KW-1133">Transmembrane helix</keyword>
<sequence>MRRTVRTDNGGFTLVEVLAALAVVAFALAALWKGLGQGIAVSQGLPDRQMARWVAQNRIVLHQARRDWPETRTYEGSTEMGGRQWFWREEVAETKEEALRRITVRVGTAEEDPGLVSLEAYLKRPESHSQNGGGGGQ</sequence>
<keyword evidence="4 9" id="KW-0488">Methylation</keyword>
<comment type="caution">
    <text evidence="11">The sequence shown here is derived from an EMBL/GenBank/DDBJ whole genome shotgun (WGS) entry which is preliminary data.</text>
</comment>
<evidence type="ECO:0000256" key="1">
    <source>
        <dbReference type="ARBA" id="ARBA00004377"/>
    </source>
</evidence>
<dbReference type="Pfam" id="PF07963">
    <property type="entry name" value="N_methyl"/>
    <property type="match status" value="1"/>
</dbReference>
<dbReference type="EMBL" id="JBGUAW010000010">
    <property type="protein sequence ID" value="MFA9462052.1"/>
    <property type="molecule type" value="Genomic_DNA"/>
</dbReference>
<dbReference type="Pfam" id="PF02501">
    <property type="entry name" value="T2SSI"/>
    <property type="match status" value="1"/>
</dbReference>
<gene>
    <name evidence="11" type="primary">gspI</name>
    <name evidence="11" type="ORF">ACERLL_14610</name>
</gene>
<comment type="PTM">
    <text evidence="9">Cleaved by prepilin peptidase.</text>
</comment>
<dbReference type="Gene3D" id="3.30.1300.30">
    <property type="entry name" value="GSPII I/J protein-like"/>
    <property type="match status" value="1"/>
</dbReference>
<dbReference type="InterPro" id="IPR045584">
    <property type="entry name" value="Pilin-like"/>
</dbReference>
<evidence type="ECO:0000256" key="3">
    <source>
        <dbReference type="ARBA" id="ARBA00022475"/>
    </source>
</evidence>
<dbReference type="PANTHER" id="PTHR38779">
    <property type="entry name" value="TYPE II SECRETION SYSTEM PROTEIN I-RELATED"/>
    <property type="match status" value="1"/>
</dbReference>
<keyword evidence="12" id="KW-1185">Reference proteome</keyword>
<evidence type="ECO:0000313" key="11">
    <source>
        <dbReference type="EMBL" id="MFA9462052.1"/>
    </source>
</evidence>
<evidence type="ECO:0000256" key="4">
    <source>
        <dbReference type="ARBA" id="ARBA00022481"/>
    </source>
</evidence>
<accession>A0ABV4TYM6</accession>
<dbReference type="InterPro" id="IPR010052">
    <property type="entry name" value="T2SS_protein-GspI"/>
</dbReference>
<dbReference type="PROSITE" id="PS00409">
    <property type="entry name" value="PROKAR_NTER_METHYL"/>
    <property type="match status" value="1"/>
</dbReference>
<evidence type="ECO:0000313" key="12">
    <source>
        <dbReference type="Proteomes" id="UP001575181"/>
    </source>
</evidence>
<evidence type="ECO:0000256" key="7">
    <source>
        <dbReference type="ARBA" id="ARBA00022989"/>
    </source>
</evidence>
<keyword evidence="5 9" id="KW-0997">Cell inner membrane</keyword>
<organism evidence="11 12">
    <name type="scientific">Thiohalorhabdus methylotrophus</name>
    <dbReference type="NCBI Taxonomy" id="3242694"/>
    <lineage>
        <taxon>Bacteria</taxon>
        <taxon>Pseudomonadati</taxon>
        <taxon>Pseudomonadota</taxon>
        <taxon>Gammaproteobacteria</taxon>
        <taxon>Thiohalorhabdales</taxon>
        <taxon>Thiohalorhabdaceae</taxon>
        <taxon>Thiohalorhabdus</taxon>
    </lineage>
</organism>
<keyword evidence="6 9" id="KW-0812">Transmembrane</keyword>
<proteinExistence type="inferred from homology"/>
<reference evidence="11 12" key="1">
    <citation type="submission" date="2024-08" db="EMBL/GenBank/DDBJ databases">
        <title>Whole-genome sequencing of halo(alkali)philic microorganisms from hypersaline lakes.</title>
        <authorList>
            <person name="Sorokin D.Y."/>
            <person name="Merkel A.Y."/>
            <person name="Messina E."/>
            <person name="Yakimov M."/>
        </authorList>
    </citation>
    <scope>NUCLEOTIDE SEQUENCE [LARGE SCALE GENOMIC DNA]</scope>
    <source>
        <strain evidence="11 12">Cl-TMA</strain>
    </source>
</reference>
<feature type="transmembrane region" description="Helical" evidence="9">
    <location>
        <begin position="12"/>
        <end position="32"/>
    </location>
</feature>
<protein>
    <recommendedName>
        <fullName evidence="9">Type II secretion system protein I</fullName>
        <shortName evidence="9">T2SS minor pseudopilin I</shortName>
    </recommendedName>
</protein>